<comment type="caution">
    <text evidence="1">The sequence shown here is derived from an EMBL/GenBank/DDBJ whole genome shotgun (WGS) entry which is preliminary data.</text>
</comment>
<evidence type="ECO:0000313" key="1">
    <source>
        <dbReference type="EMBL" id="PYC87614.1"/>
    </source>
</evidence>
<dbReference type="EMBL" id="PYBW01000012">
    <property type="protein sequence ID" value="PYC87614.1"/>
    <property type="molecule type" value="Genomic_DNA"/>
</dbReference>
<dbReference type="Proteomes" id="UP000248039">
    <property type="component" value="Unassembled WGS sequence"/>
</dbReference>
<organism evidence="1 2">
    <name type="scientific">Streptomyces tateyamensis</name>
    <dbReference type="NCBI Taxonomy" id="565073"/>
    <lineage>
        <taxon>Bacteria</taxon>
        <taxon>Bacillati</taxon>
        <taxon>Actinomycetota</taxon>
        <taxon>Actinomycetes</taxon>
        <taxon>Kitasatosporales</taxon>
        <taxon>Streptomycetaceae</taxon>
        <taxon>Streptomyces</taxon>
    </lineage>
</organism>
<sequence length="70" mass="7310">MLGSMGKKQWAAAVVHCLPGAVPGTATAHVEGQVRVTGRWVRIRPDDGGSESWISAAAVQRIVWSAPGTS</sequence>
<dbReference type="AlphaFoldDB" id="A0A2V4NM87"/>
<keyword evidence="2" id="KW-1185">Reference proteome</keyword>
<protein>
    <submittedName>
        <fullName evidence="1">Uncharacterized protein</fullName>
    </submittedName>
</protein>
<proteinExistence type="predicted"/>
<accession>A0A2V4NM87</accession>
<gene>
    <name evidence="1" type="ORF">C7C46_03580</name>
</gene>
<evidence type="ECO:0000313" key="2">
    <source>
        <dbReference type="Proteomes" id="UP000248039"/>
    </source>
</evidence>
<name>A0A2V4NM87_9ACTN</name>
<reference evidence="1 2" key="1">
    <citation type="submission" date="2018-03" db="EMBL/GenBank/DDBJ databases">
        <title>Bioinformatic expansion and discovery of thiopeptide antibiotics.</title>
        <authorList>
            <person name="Schwalen C.J."/>
            <person name="Hudson G.A."/>
            <person name="Mitchell D.A."/>
        </authorList>
    </citation>
    <scope>NUCLEOTIDE SEQUENCE [LARGE SCALE GENOMIC DNA]</scope>
    <source>
        <strain evidence="1 2">ATCC 21389</strain>
    </source>
</reference>